<dbReference type="Proteomes" id="UP000481087">
    <property type="component" value="Unassembled WGS sequence"/>
</dbReference>
<dbReference type="SUPFAM" id="SSF56112">
    <property type="entry name" value="Protein kinase-like (PK-like)"/>
    <property type="match status" value="1"/>
</dbReference>
<protein>
    <submittedName>
        <fullName evidence="2">Phosphotransferase</fullName>
    </submittedName>
</protein>
<sequence>MREPKPYWRDVPMELRKQVEEKVEGSIRTATRVFGGYGPTATFRIFLEDGRTLFAKGAGQGSLAENWRVLPIEEAVYREVSAIAPISPRYYGSVSTQGWHLLLLEDLKESKKVPTWTETLAFQAMRDLAQFHVRGLSEADKVEGMSGRGVTENWLSIQKSSEERNYFLELYDENREEAETWLDAAIDVVIPIEAELMRPDQPWGLIHKDIRSDNLRFREGSLVLFDWALACRGPLLFDVGFFFPSLEGEGGPPAEILLPVYRQEMADHGIVFPEYAERAVAVCSAGFFATRAGKPPIPQLPRLRYIQWLQLGPALRWMSSVLGLPQPPKLPPLKDV</sequence>
<evidence type="ECO:0000313" key="2">
    <source>
        <dbReference type="EMBL" id="MZQ86913.1"/>
    </source>
</evidence>
<evidence type="ECO:0000313" key="3">
    <source>
        <dbReference type="Proteomes" id="UP000481087"/>
    </source>
</evidence>
<accession>A0A6L8V9G4</accession>
<organism evidence="2 3">
    <name type="scientific">Paenibacillus silvestris</name>
    <dbReference type="NCBI Taxonomy" id="2606219"/>
    <lineage>
        <taxon>Bacteria</taxon>
        <taxon>Bacillati</taxon>
        <taxon>Bacillota</taxon>
        <taxon>Bacilli</taxon>
        <taxon>Bacillales</taxon>
        <taxon>Paenibacillaceae</taxon>
        <taxon>Paenibacillus</taxon>
    </lineage>
</organism>
<reference evidence="2 3" key="1">
    <citation type="submission" date="2019-12" db="EMBL/GenBank/DDBJ databases">
        <title>Paenibacillus sp. nov. sp. isolated from soil.</title>
        <authorList>
            <person name="Kim J."/>
            <person name="Jeong S.E."/>
            <person name="Jung H.S."/>
            <person name="Jeon C.O."/>
        </authorList>
    </citation>
    <scope>NUCLEOTIDE SEQUENCE [LARGE SCALE GENOMIC DNA]</scope>
    <source>
        <strain evidence="2 3">5J-6</strain>
    </source>
</reference>
<keyword evidence="3" id="KW-1185">Reference proteome</keyword>
<dbReference type="Gene3D" id="3.90.1200.10">
    <property type="match status" value="1"/>
</dbReference>
<feature type="domain" description="Aminoglycoside phosphotransferase" evidence="1">
    <location>
        <begin position="72"/>
        <end position="243"/>
    </location>
</feature>
<dbReference type="EMBL" id="WTUZ01000040">
    <property type="protein sequence ID" value="MZQ86913.1"/>
    <property type="molecule type" value="Genomic_DNA"/>
</dbReference>
<name>A0A6L8V9G4_9BACL</name>
<comment type="caution">
    <text evidence="2">The sequence shown here is derived from an EMBL/GenBank/DDBJ whole genome shotgun (WGS) entry which is preliminary data.</text>
</comment>
<gene>
    <name evidence="2" type="ORF">GQF01_32865</name>
</gene>
<dbReference type="InterPro" id="IPR002575">
    <property type="entry name" value="Aminoglycoside_PTrfase"/>
</dbReference>
<evidence type="ECO:0000259" key="1">
    <source>
        <dbReference type="Pfam" id="PF01636"/>
    </source>
</evidence>
<dbReference type="RefSeq" id="WP_161411405.1">
    <property type="nucleotide sequence ID" value="NZ_WTUZ01000040.1"/>
</dbReference>
<dbReference type="Pfam" id="PF01636">
    <property type="entry name" value="APH"/>
    <property type="match status" value="1"/>
</dbReference>
<dbReference type="AlphaFoldDB" id="A0A6L8V9G4"/>
<proteinExistence type="predicted"/>
<dbReference type="GO" id="GO:0016740">
    <property type="term" value="F:transferase activity"/>
    <property type="evidence" value="ECO:0007669"/>
    <property type="project" value="UniProtKB-KW"/>
</dbReference>
<dbReference type="InterPro" id="IPR011009">
    <property type="entry name" value="Kinase-like_dom_sf"/>
</dbReference>
<keyword evidence="2" id="KW-0808">Transferase</keyword>